<evidence type="ECO:0000256" key="2">
    <source>
        <dbReference type="ARBA" id="ARBA00022679"/>
    </source>
</evidence>
<dbReference type="AlphaFoldDB" id="E7MPV2"/>
<dbReference type="PRINTS" id="PR00471">
    <property type="entry name" value="ACETATEKNASE"/>
</dbReference>
<dbReference type="PANTHER" id="PTHR21060:SF15">
    <property type="entry name" value="ACETATE KINASE-RELATED"/>
    <property type="match status" value="1"/>
</dbReference>
<comment type="cofactor">
    <cofactor evidence="6">
        <name>Mg(2+)</name>
        <dbReference type="ChEBI" id="CHEBI:18420"/>
    </cofactor>
    <cofactor evidence="6">
        <name>Mn(2+)</name>
        <dbReference type="ChEBI" id="CHEBI:29035"/>
    </cofactor>
    <text evidence="6">Mg(2+). Can also accept Mn(2+).</text>
</comment>
<evidence type="ECO:0000256" key="6">
    <source>
        <dbReference type="HAMAP-Rule" id="MF_00020"/>
    </source>
</evidence>
<comment type="subunit">
    <text evidence="6">Homodimer.</text>
</comment>
<dbReference type="SUPFAM" id="SSF53067">
    <property type="entry name" value="Actin-like ATPase domain"/>
    <property type="match status" value="2"/>
</dbReference>
<keyword evidence="2 6" id="KW-0808">Transferase</keyword>
<feature type="site" description="Transition state stabilizer" evidence="6">
    <location>
        <position position="184"/>
    </location>
</feature>
<keyword evidence="6" id="KW-0963">Cytoplasm</keyword>
<keyword evidence="6" id="KW-0460">Magnesium</keyword>
<dbReference type="STRING" id="706433.HMPREF9430_01677"/>
<comment type="subcellular location">
    <subcellularLocation>
        <location evidence="6">Cytoplasm</location>
    </subcellularLocation>
</comment>
<feature type="active site" description="Proton donor/acceptor" evidence="6">
    <location>
        <position position="152"/>
    </location>
</feature>
<dbReference type="Proteomes" id="UP000004097">
    <property type="component" value="Unassembled WGS sequence"/>
</dbReference>
<gene>
    <name evidence="6 8" type="primary">ackA</name>
    <name evidence="8" type="ORF">HMPREF9430_01677</name>
</gene>
<dbReference type="EMBL" id="AECQ01000031">
    <property type="protein sequence ID" value="EFW23871.1"/>
    <property type="molecule type" value="Genomic_DNA"/>
</dbReference>
<evidence type="ECO:0000313" key="9">
    <source>
        <dbReference type="Proteomes" id="UP000004097"/>
    </source>
</evidence>
<comment type="similarity">
    <text evidence="1 6 7">Belongs to the acetokinase family.</text>
</comment>
<dbReference type="GO" id="GO:0005524">
    <property type="term" value="F:ATP binding"/>
    <property type="evidence" value="ECO:0007669"/>
    <property type="project" value="UniProtKB-KW"/>
</dbReference>
<dbReference type="InterPro" id="IPR023865">
    <property type="entry name" value="Aliphatic_acid_kinase_CS"/>
</dbReference>
<feature type="site" description="Transition state stabilizer" evidence="6">
    <location>
        <position position="245"/>
    </location>
</feature>
<feature type="binding site" evidence="6">
    <location>
        <position position="14"/>
    </location>
    <ligand>
        <name>Mg(2+)</name>
        <dbReference type="ChEBI" id="CHEBI:18420"/>
    </ligand>
</feature>
<protein>
    <recommendedName>
        <fullName evidence="6">Acetate kinase</fullName>
        <ecNumber evidence="6">2.7.2.1</ecNumber>
    </recommendedName>
    <alternativeName>
        <fullName evidence="6">Acetokinase</fullName>
    </alternativeName>
</protein>
<evidence type="ECO:0000313" key="8">
    <source>
        <dbReference type="EMBL" id="EFW23871.1"/>
    </source>
</evidence>
<accession>E7MPV2</accession>
<evidence type="ECO:0000256" key="1">
    <source>
        <dbReference type="ARBA" id="ARBA00008748"/>
    </source>
</evidence>
<dbReference type="PROSITE" id="PS01075">
    <property type="entry name" value="ACETATE_KINASE_1"/>
    <property type="match status" value="1"/>
</dbReference>
<reference evidence="8 9" key="1">
    <citation type="submission" date="2010-08" db="EMBL/GenBank/DDBJ databases">
        <authorList>
            <person name="Weinstock G."/>
            <person name="Sodergren E."/>
            <person name="Clifton S."/>
            <person name="Fulton L."/>
            <person name="Fulton B."/>
            <person name="Courtney L."/>
            <person name="Fronick C."/>
            <person name="Harrison M."/>
            <person name="Strong C."/>
            <person name="Farmer C."/>
            <person name="Delahaunty K."/>
            <person name="Markovic C."/>
            <person name="Hall O."/>
            <person name="Minx P."/>
            <person name="Tomlinson C."/>
            <person name="Mitreva M."/>
            <person name="Hou S."/>
            <person name="Chen J."/>
            <person name="Wollam A."/>
            <person name="Pepin K.H."/>
            <person name="Johnson M."/>
            <person name="Bhonagiri V."/>
            <person name="Zhang X."/>
            <person name="Suruliraj S."/>
            <person name="Warren W."/>
            <person name="Chinwalla A."/>
            <person name="Mardis E.R."/>
            <person name="Wilson R.K."/>
        </authorList>
    </citation>
    <scope>NUCLEOTIDE SEQUENCE [LARGE SCALE GENOMIC DNA]</scope>
    <source>
        <strain evidence="8 9">F0204</strain>
    </source>
</reference>
<dbReference type="UniPathway" id="UPA00340">
    <property type="reaction ID" value="UER00458"/>
</dbReference>
<feature type="binding site" evidence="6">
    <location>
        <begin position="212"/>
        <end position="216"/>
    </location>
    <ligand>
        <name>ATP</name>
        <dbReference type="ChEBI" id="CHEBI:30616"/>
    </ligand>
</feature>
<feature type="binding site" evidence="6">
    <location>
        <position position="390"/>
    </location>
    <ligand>
        <name>Mg(2+)</name>
        <dbReference type="ChEBI" id="CHEBI:18420"/>
    </ligand>
</feature>
<sequence>MIKEEDMSKVISVNSGSSSLKFQLFDMPSETVLTSGQAERIGQQMGAFTIKYNGKKETVELPIPNHKVAVDILLNKLTELGIVENLDEIKGAGHRIVQGGSSFDQSVVVDDKVEKIVEEYGELAPLHNPAHLVCYRAFKESLPNIGHVFVFDTAFHQTMPEESYMFPVPYEWYTDYKIRRYGAHGTSHQYVNRRTAELMGKDVNTLNMITCHLGNGASITAIKNGKVLNTSMGLTPLGGIMMGTRCGDIDPTVVFYMMKKLGCTPDDMDTYLNKKSGMLGISGISSDARDVQAAIDAGNPRGILTGKLYTNRVINVVGGYYFQLGHVDAIVFTAGLGENDDACRARILKAMEEALGLSIDYELNATIHGKECLISKPDSKVQVWIVPTNEEVVIARDTVRLLGL</sequence>
<dbReference type="InterPro" id="IPR000890">
    <property type="entry name" value="Aliphatic_acid_kin_short-chain"/>
</dbReference>
<dbReference type="HAMAP" id="MF_00020">
    <property type="entry name" value="Acetate_kinase"/>
    <property type="match status" value="1"/>
</dbReference>
<evidence type="ECO:0000256" key="5">
    <source>
        <dbReference type="ARBA" id="ARBA00022840"/>
    </source>
</evidence>
<name>E7MPV2_9FIRM</name>
<comment type="caution">
    <text evidence="8">The sequence shown here is derived from an EMBL/GenBank/DDBJ whole genome shotgun (WGS) entry which is preliminary data.</text>
</comment>
<keyword evidence="4 6" id="KW-0418">Kinase</keyword>
<keyword evidence="9" id="KW-1185">Reference proteome</keyword>
<comment type="catalytic activity">
    <reaction evidence="6">
        <text>acetate + ATP = acetyl phosphate + ADP</text>
        <dbReference type="Rhea" id="RHEA:11352"/>
        <dbReference type="ChEBI" id="CHEBI:22191"/>
        <dbReference type="ChEBI" id="CHEBI:30089"/>
        <dbReference type="ChEBI" id="CHEBI:30616"/>
        <dbReference type="ChEBI" id="CHEBI:456216"/>
        <dbReference type="EC" id="2.7.2.1"/>
    </reaction>
</comment>
<dbReference type="PROSITE" id="PS01076">
    <property type="entry name" value="ACETATE_KINASE_2"/>
    <property type="match status" value="1"/>
</dbReference>
<feature type="binding site" evidence="6">
    <location>
        <begin position="335"/>
        <end position="339"/>
    </location>
    <ligand>
        <name>ATP</name>
        <dbReference type="ChEBI" id="CHEBI:30616"/>
    </ligand>
</feature>
<feature type="binding site" evidence="6">
    <location>
        <position position="21"/>
    </location>
    <ligand>
        <name>ATP</name>
        <dbReference type="ChEBI" id="CHEBI:30616"/>
    </ligand>
</feature>
<dbReference type="EC" id="2.7.2.1" evidence="6"/>
<keyword evidence="3 6" id="KW-0547">Nucleotide-binding</keyword>
<dbReference type="GO" id="GO:0005737">
    <property type="term" value="C:cytoplasm"/>
    <property type="evidence" value="ECO:0007669"/>
    <property type="project" value="UniProtKB-SubCell"/>
</dbReference>
<dbReference type="GO" id="GO:0006083">
    <property type="term" value="P:acetate metabolic process"/>
    <property type="evidence" value="ECO:0007669"/>
    <property type="project" value="TreeGrafter"/>
</dbReference>
<keyword evidence="6" id="KW-0479">Metal-binding</keyword>
<organism evidence="8 9">
    <name type="scientific">Solobacterium moorei F0204</name>
    <dbReference type="NCBI Taxonomy" id="706433"/>
    <lineage>
        <taxon>Bacteria</taxon>
        <taxon>Bacillati</taxon>
        <taxon>Bacillota</taxon>
        <taxon>Erysipelotrichia</taxon>
        <taxon>Erysipelotrichales</taxon>
        <taxon>Erysipelotrichaceae</taxon>
        <taxon>Solobacterium</taxon>
    </lineage>
</organism>
<proteinExistence type="inferred from homology"/>
<evidence type="ECO:0000256" key="7">
    <source>
        <dbReference type="RuleBase" id="RU003835"/>
    </source>
</evidence>
<comment type="pathway">
    <text evidence="6">Metabolic intermediate biosynthesis; acetyl-CoA biosynthesis; acetyl-CoA from acetate: step 1/2.</text>
</comment>
<dbReference type="HOGENOM" id="CLU_020352_0_1_9"/>
<keyword evidence="5 6" id="KW-0067">ATP-binding</keyword>
<dbReference type="Gene3D" id="3.30.420.40">
    <property type="match status" value="2"/>
</dbReference>
<dbReference type="InterPro" id="IPR043129">
    <property type="entry name" value="ATPase_NBD"/>
</dbReference>
<dbReference type="PIRSF" id="PIRSF000722">
    <property type="entry name" value="Acetate_prop_kin"/>
    <property type="match status" value="1"/>
</dbReference>
<dbReference type="GO" id="GO:0000287">
    <property type="term" value="F:magnesium ion binding"/>
    <property type="evidence" value="ECO:0007669"/>
    <property type="project" value="UniProtKB-UniRule"/>
</dbReference>
<evidence type="ECO:0000256" key="3">
    <source>
        <dbReference type="ARBA" id="ARBA00022741"/>
    </source>
</evidence>
<dbReference type="PANTHER" id="PTHR21060">
    <property type="entry name" value="ACETATE KINASE"/>
    <property type="match status" value="1"/>
</dbReference>
<feature type="binding site" evidence="6">
    <location>
        <position position="95"/>
    </location>
    <ligand>
        <name>substrate</name>
    </ligand>
</feature>
<dbReference type="GO" id="GO:0008776">
    <property type="term" value="F:acetate kinase activity"/>
    <property type="evidence" value="ECO:0007669"/>
    <property type="project" value="UniProtKB-UniRule"/>
</dbReference>
<feature type="binding site" evidence="6">
    <location>
        <begin position="287"/>
        <end position="289"/>
    </location>
    <ligand>
        <name>ATP</name>
        <dbReference type="ChEBI" id="CHEBI:30616"/>
    </ligand>
</feature>
<dbReference type="CDD" id="cd24010">
    <property type="entry name" value="ASKHA_NBD_AcK_PK"/>
    <property type="match status" value="1"/>
</dbReference>
<dbReference type="InterPro" id="IPR004372">
    <property type="entry name" value="Ac/propionate_kinase"/>
</dbReference>
<dbReference type="Pfam" id="PF00871">
    <property type="entry name" value="Acetate_kinase"/>
    <property type="match status" value="1"/>
</dbReference>
<dbReference type="NCBIfam" id="TIGR00016">
    <property type="entry name" value="ackA"/>
    <property type="match status" value="1"/>
</dbReference>
<dbReference type="eggNOG" id="COG0282">
    <property type="taxonomic scope" value="Bacteria"/>
</dbReference>
<dbReference type="GO" id="GO:0006085">
    <property type="term" value="P:acetyl-CoA biosynthetic process"/>
    <property type="evidence" value="ECO:0007669"/>
    <property type="project" value="UniProtKB-UniRule"/>
</dbReference>
<evidence type="ECO:0000256" key="4">
    <source>
        <dbReference type="ARBA" id="ARBA00022777"/>
    </source>
</evidence>
<comment type="function">
    <text evidence="6">Catalyzes the formation of acetyl phosphate from acetate and ATP. Can also catalyze the reverse reaction.</text>
</comment>